<dbReference type="InterPro" id="IPR027417">
    <property type="entry name" value="P-loop_NTPase"/>
</dbReference>
<dbReference type="EMBL" id="CP035281">
    <property type="protein sequence ID" value="QAT42432.1"/>
    <property type="molecule type" value="Genomic_DNA"/>
</dbReference>
<feature type="domain" description="Protein CR006 P-loop" evidence="5">
    <location>
        <begin position="29"/>
        <end position="731"/>
    </location>
</feature>
<gene>
    <name evidence="6" type="ORF">EQM06_03865</name>
</gene>
<dbReference type="PANTHER" id="PTHR32114">
    <property type="entry name" value="ABC TRANSPORTER ABCH.3"/>
    <property type="match status" value="1"/>
</dbReference>
<dbReference type="Gene3D" id="3.40.50.300">
    <property type="entry name" value="P-loop containing nucleotide triphosphate hydrolases"/>
    <property type="match status" value="1"/>
</dbReference>
<name>A0A410PU02_9FIRM</name>
<accession>A0A410PU02</accession>
<dbReference type="AlphaFoldDB" id="A0A410PU02"/>
<evidence type="ECO:0000313" key="6">
    <source>
        <dbReference type="EMBL" id="QAT42432.1"/>
    </source>
</evidence>
<dbReference type="OrthoDB" id="9795565at2"/>
<evidence type="ECO:0000256" key="1">
    <source>
        <dbReference type="ARBA" id="ARBA00006930"/>
    </source>
</evidence>
<keyword evidence="7" id="KW-1185">Reference proteome</keyword>
<protein>
    <recommendedName>
        <fullName evidence="3">Nuclease SbcCD subunit C</fullName>
    </recommendedName>
</protein>
<dbReference type="RefSeq" id="WP_128745082.1">
    <property type="nucleotide sequence ID" value="NZ_CP035281.1"/>
</dbReference>
<dbReference type="Pfam" id="PF13166">
    <property type="entry name" value="AAA_13"/>
    <property type="match status" value="1"/>
</dbReference>
<proteinExistence type="inferred from homology"/>
<evidence type="ECO:0000313" key="7">
    <source>
        <dbReference type="Proteomes" id="UP000287601"/>
    </source>
</evidence>
<dbReference type="PANTHER" id="PTHR32114:SF2">
    <property type="entry name" value="ABC TRANSPORTER ABCH.3"/>
    <property type="match status" value="1"/>
</dbReference>
<feature type="coiled-coil region" evidence="4">
    <location>
        <begin position="348"/>
        <end position="375"/>
    </location>
</feature>
<organism evidence="6 7">
    <name type="scientific">Aminipila luticellarii</name>
    <dbReference type="NCBI Taxonomy" id="2507160"/>
    <lineage>
        <taxon>Bacteria</taxon>
        <taxon>Bacillati</taxon>
        <taxon>Bacillota</taxon>
        <taxon>Clostridia</taxon>
        <taxon>Peptostreptococcales</taxon>
        <taxon>Anaerovoracaceae</taxon>
        <taxon>Aminipila</taxon>
    </lineage>
</organism>
<dbReference type="KEGG" id="amij:EQM06_03865"/>
<dbReference type="SUPFAM" id="SSF52540">
    <property type="entry name" value="P-loop containing nucleoside triphosphate hydrolases"/>
    <property type="match status" value="1"/>
</dbReference>
<evidence type="ECO:0000259" key="5">
    <source>
        <dbReference type="Pfam" id="PF13166"/>
    </source>
</evidence>
<comment type="similarity">
    <text evidence="1">Belongs to the SMC family. SbcC subfamily.</text>
</comment>
<dbReference type="Proteomes" id="UP000287601">
    <property type="component" value="Chromosome"/>
</dbReference>
<evidence type="ECO:0000256" key="2">
    <source>
        <dbReference type="ARBA" id="ARBA00011322"/>
    </source>
</evidence>
<comment type="subunit">
    <text evidence="2">Heterodimer of SbcC and SbcD.</text>
</comment>
<reference evidence="6 7" key="1">
    <citation type="submission" date="2019-01" db="EMBL/GenBank/DDBJ databases">
        <title>Draft genomes of a novel of Aminipila strains.</title>
        <authorList>
            <person name="Ma S."/>
        </authorList>
    </citation>
    <scope>NUCLEOTIDE SEQUENCE [LARGE SCALE GENOMIC DNA]</scope>
    <source>
        <strain evidence="7">JN-39</strain>
    </source>
</reference>
<feature type="coiled-coil region" evidence="4">
    <location>
        <begin position="119"/>
        <end position="146"/>
    </location>
</feature>
<evidence type="ECO:0000256" key="4">
    <source>
        <dbReference type="SAM" id="Coils"/>
    </source>
</evidence>
<evidence type="ECO:0000256" key="3">
    <source>
        <dbReference type="ARBA" id="ARBA00013368"/>
    </source>
</evidence>
<dbReference type="InterPro" id="IPR026866">
    <property type="entry name" value="CR006_AAA"/>
</dbReference>
<keyword evidence="4" id="KW-0175">Coiled coil</keyword>
<sequence length="794" mass="90837">MFESIYKLKLKGAAFAEETILPLFSDSKDRISLIYGKNGTGKSTISKAVLKASGRLMEELSEASLLDEQGQIVALPQNPDEQRVYVFNEDYVQENIRLKEDGLQTIIMFGQQVDLDNQITAAQAEFDAAEIARQQQEENYKQYSDSSLVTAPRYYIAKMNLALSGDNHWAGRIRVIDSSRRRNASVTDNTYAEVIFNKPTKSSEELQQEFNEKLAILRKAEAGTGKITTPVKSDLKISLIEEDAITLLAGQIEHPELNKREEYLISLIEDGKSNWLSQMDTEFSNEETVACPFCLQPIDAEYRVSLSDSIRKVLSRIVEEHKDALNRLIVSKIVIDFQPYVDLHSDVLEDCKAKLQQLNDTIEGFNARIQEKIDKPFTPIILNSIDIQEKRKVLNGALFVLEQIRTNYNKPFESTALLRNDLFKLNDNIAYYEILDFYNSFINQDAKAKEAKEKCDAMIIASQQKKTALDALNDLKKSVSIALEIINSSLRYVFFANGRLEVHCEDECYKLYSNGCQVKPSDVSVGERNILALCYFFTEILRQQEERKSYCEEMFLLIDDPISSFDRENKIGIMSLLKAKLNAIICANINSRIVLLTHDIQAFFDLQKICDEVKNNANRIHGNRIGSYKLWELQQKSLVDFKYKKSNEYSSMLNQVFVFGCSAPIAQEMTIGNTMRRVLETYSTFFYKKGIDDVSCDETILSALSDQSYKKYFENLMYRLVLNGESHMEERVRGGSDTDFVEMLTMAEKKKTARDIVSFIYLLNPTHVMAHLQEHPDAELTINNWCEDIKALNL</sequence>